<name>A0A3M8SSL3_9GAMM</name>
<keyword evidence="1" id="KW-0472">Membrane</keyword>
<comment type="caution">
    <text evidence="2">The sequence shown here is derived from an EMBL/GenBank/DDBJ whole genome shotgun (WGS) entry which is preliminary data.</text>
</comment>
<evidence type="ECO:0008006" key="4">
    <source>
        <dbReference type="Google" id="ProtNLM"/>
    </source>
</evidence>
<feature type="transmembrane region" description="Helical" evidence="1">
    <location>
        <begin position="68"/>
        <end position="95"/>
    </location>
</feature>
<dbReference type="OrthoDB" id="5946179at2"/>
<keyword evidence="3" id="KW-1185">Reference proteome</keyword>
<organism evidence="2 3">
    <name type="scientific">Montanilutibacter psychrotolerans</name>
    <dbReference type="NCBI Taxonomy" id="1327343"/>
    <lineage>
        <taxon>Bacteria</taxon>
        <taxon>Pseudomonadati</taxon>
        <taxon>Pseudomonadota</taxon>
        <taxon>Gammaproteobacteria</taxon>
        <taxon>Lysobacterales</taxon>
        <taxon>Lysobacteraceae</taxon>
        <taxon>Montanilutibacter</taxon>
    </lineage>
</organism>
<keyword evidence="1" id="KW-1133">Transmembrane helix</keyword>
<reference evidence="2 3" key="1">
    <citation type="submission" date="2018-11" db="EMBL/GenBank/DDBJ databases">
        <title>Lysobacter cryohumiis sp. nov., isolated from soil in the Tianshan Mountains, Xinjiang, China.</title>
        <authorList>
            <person name="Luo Y."/>
            <person name="Sheng H."/>
        </authorList>
    </citation>
    <scope>NUCLEOTIDE SEQUENCE [LARGE SCALE GENOMIC DNA]</scope>
    <source>
        <strain evidence="2 3">ZS60</strain>
    </source>
</reference>
<feature type="transmembrane region" description="Helical" evidence="1">
    <location>
        <begin position="258"/>
        <end position="279"/>
    </location>
</feature>
<feature type="transmembrane region" description="Helical" evidence="1">
    <location>
        <begin position="33"/>
        <end position="56"/>
    </location>
</feature>
<gene>
    <name evidence="2" type="ORF">EER27_10350</name>
</gene>
<sequence>MQIHKVPASHGARWFVQAVNVGARNPRAVFGAALLFVATLYLLMLATAVVAAMFLGAGAGGEPDKQQLMIAAVPVLAILLLAFPVLLGGLMHVIAEAEAGRPVRPIDLYAPFRLRKAGALAGLGGVQVVLTVLGGLVLVALAGSDFYVEAMRAALEGRVVAGGEPDHPGLMLLFQVLFNYFGTALMLLCVPLLMFGDAGLGAALRTALRAALVNAPAYLLLGLLFMAALFVSALLVTAVNALLLAVGGAVLGTLLSGALSFFYGAVVLMVLVGATLMAWRGTFQGNDAAPPPGNTLHVEA</sequence>
<evidence type="ECO:0000256" key="1">
    <source>
        <dbReference type="SAM" id="Phobius"/>
    </source>
</evidence>
<dbReference type="RefSeq" id="WP_123088020.1">
    <property type="nucleotide sequence ID" value="NZ_RIBS01000004.1"/>
</dbReference>
<feature type="transmembrane region" description="Helical" evidence="1">
    <location>
        <begin position="116"/>
        <end position="142"/>
    </location>
</feature>
<protein>
    <recommendedName>
        <fullName evidence="4">DUF2189 domain-containing protein</fullName>
    </recommendedName>
</protein>
<evidence type="ECO:0000313" key="3">
    <source>
        <dbReference type="Proteomes" id="UP000267049"/>
    </source>
</evidence>
<accession>A0A3M8SSL3</accession>
<proteinExistence type="predicted"/>
<dbReference type="Proteomes" id="UP000267049">
    <property type="component" value="Unassembled WGS sequence"/>
</dbReference>
<keyword evidence="1" id="KW-0812">Transmembrane</keyword>
<evidence type="ECO:0000313" key="2">
    <source>
        <dbReference type="EMBL" id="RNF83763.1"/>
    </source>
</evidence>
<feature type="transmembrane region" description="Helical" evidence="1">
    <location>
        <begin position="172"/>
        <end position="196"/>
    </location>
</feature>
<dbReference type="EMBL" id="RIBS01000004">
    <property type="protein sequence ID" value="RNF83763.1"/>
    <property type="molecule type" value="Genomic_DNA"/>
</dbReference>
<feature type="transmembrane region" description="Helical" evidence="1">
    <location>
        <begin position="217"/>
        <end position="246"/>
    </location>
</feature>
<dbReference type="AlphaFoldDB" id="A0A3M8SSL3"/>